<proteinExistence type="predicted"/>
<protein>
    <submittedName>
        <fullName evidence="1">Uncharacterized protein</fullName>
    </submittedName>
</protein>
<dbReference type="EMBL" id="BSXG01000334">
    <property type="protein sequence ID" value="GME37705.1"/>
    <property type="molecule type" value="Genomic_DNA"/>
</dbReference>
<comment type="caution">
    <text evidence="1">The sequence shown here is derived from an EMBL/GenBank/DDBJ whole genome shotgun (WGS) entry which is preliminary data.</text>
</comment>
<keyword evidence="2" id="KW-1185">Reference proteome</keyword>
<sequence length="742" mass="82242">MPGEGSVFGRALAYTWVIEFQKRGLPHAHILLILHSSFLIRSAADVDGCCRAEIPDPTAEPELYRLVSDNMLHGPCSADTTPLPPCRQANPQECRFGFPKSFVDESSLDDDSYATYRRRDNGATITKRRSTVSPLFTYTNRDVVPYNPFLLLRYRCHCNVEICSSIKAYKYIFKYIYKGPDKATAELSAASSADGAAVDEIRQYVDSRYFSATEALWRFYRFSVDGRYPAVVRLALHEQGLQPVLFQAVGSLAQAASDARVRAATETTLTGFFSFNASVKARLASREPVSDEERRVTFDTLYQDWPEALRLGSGKPAIGRMYACSPAAGERFYLRILLLHVPGFSSFDDAKTVDGRRYDTFRQACVARALISDDRDMDLALDEAAHFASGYQQRLLFVYIAVYGETADLEGLWLRHREALTDDCLHILHRHYGIRNPTEQQRFDYGLQTIRQEIQRLKGSLDSIGLPRPSRLIAGVRGVEGVETWNSLMESINDGHTSLEQALEMRERMTASQQRAYDVITAAVDVDRRPPGALKIFFLYGSGGTGKTFLQNVVRAEIVASANGDGSAVTCVASTGIAATLLSGGLTAHKFFKIPLEVDELSYCRIAKESVDAAAVKALKLVFWDEAVMTNRRVFDTVDSGLTTVMAALRRSTDPYPPSSGYSIGLCFAMTINKSQGQSFDRVGIMLDPPIFSHGQLYVALSRVTAPDGVRIVPDEEGALTGRVSNVVWPEVFQSVHVGAID</sequence>
<evidence type="ECO:0000313" key="2">
    <source>
        <dbReference type="Proteomes" id="UP001165186"/>
    </source>
</evidence>
<reference evidence="1" key="1">
    <citation type="submission" date="2024-09" db="EMBL/GenBank/DDBJ databases">
        <title>Draft Genome Sequences of Neofusicoccum parvum.</title>
        <authorList>
            <person name="Ashida A."/>
            <person name="Camagna M."/>
            <person name="Tanaka A."/>
            <person name="Takemoto D."/>
        </authorList>
    </citation>
    <scope>NUCLEOTIDE SEQUENCE</scope>
    <source>
        <strain evidence="1">PPO83</strain>
    </source>
</reference>
<name>A0ACB5SF63_9PEZI</name>
<organism evidence="1 2">
    <name type="scientific">Neofusicoccum parvum</name>
    <dbReference type="NCBI Taxonomy" id="310453"/>
    <lineage>
        <taxon>Eukaryota</taxon>
        <taxon>Fungi</taxon>
        <taxon>Dikarya</taxon>
        <taxon>Ascomycota</taxon>
        <taxon>Pezizomycotina</taxon>
        <taxon>Dothideomycetes</taxon>
        <taxon>Dothideomycetes incertae sedis</taxon>
        <taxon>Botryosphaeriales</taxon>
        <taxon>Botryosphaeriaceae</taxon>
        <taxon>Neofusicoccum</taxon>
    </lineage>
</organism>
<gene>
    <name evidence="1" type="primary">g2672</name>
    <name evidence="1" type="ORF">NpPPO83_00002672</name>
</gene>
<accession>A0ACB5SF63</accession>
<evidence type="ECO:0000313" key="1">
    <source>
        <dbReference type="EMBL" id="GME37705.1"/>
    </source>
</evidence>
<dbReference type="Proteomes" id="UP001165186">
    <property type="component" value="Unassembled WGS sequence"/>
</dbReference>